<accession>A0A285QAP5</accession>
<evidence type="ECO:0000313" key="2">
    <source>
        <dbReference type="Proteomes" id="UP000219494"/>
    </source>
</evidence>
<dbReference type="AlphaFoldDB" id="A0A285QAP5"/>
<dbReference type="RefSeq" id="WP_097062033.1">
    <property type="nucleotide sequence ID" value="NZ_OBMI01000001.1"/>
</dbReference>
<gene>
    <name evidence="1" type="ORF">SAMN06297144_0024</name>
</gene>
<proteinExistence type="predicted"/>
<reference evidence="1 2" key="1">
    <citation type="submission" date="2017-07" db="EMBL/GenBank/DDBJ databases">
        <authorList>
            <person name="Sun Z.S."/>
            <person name="Albrecht U."/>
            <person name="Echele G."/>
            <person name="Lee C.C."/>
        </authorList>
    </citation>
    <scope>NUCLEOTIDE SEQUENCE [LARGE SCALE GENOMIC DNA]</scope>
    <source>
        <strain evidence="1 2">CGMCC 1.12672</strain>
    </source>
</reference>
<dbReference type="Proteomes" id="UP000219494">
    <property type="component" value="Unassembled WGS sequence"/>
</dbReference>
<dbReference type="OrthoDB" id="7472823at2"/>
<dbReference type="EMBL" id="OBMI01000001">
    <property type="protein sequence ID" value="SOB78519.1"/>
    <property type="molecule type" value="Genomic_DNA"/>
</dbReference>
<name>A0A285QAP5_9SPHN</name>
<sequence length="109" mass="11232">MRLIVVAALMLAGCGGGDSPAPKATPTAQPLSDVQQQIAVLDDKQRNAVFIRAIRDAGRDCQGVTGSERRDDVSANGTPTWVATCQGGAVWIVSIARDGTAQVAGARGQ</sequence>
<protein>
    <submittedName>
        <fullName evidence="1">Uncharacterized protein</fullName>
    </submittedName>
</protein>
<organism evidence="1 2">
    <name type="scientific">Sphingomonas guangdongensis</name>
    <dbReference type="NCBI Taxonomy" id="1141890"/>
    <lineage>
        <taxon>Bacteria</taxon>
        <taxon>Pseudomonadati</taxon>
        <taxon>Pseudomonadota</taxon>
        <taxon>Alphaproteobacteria</taxon>
        <taxon>Sphingomonadales</taxon>
        <taxon>Sphingomonadaceae</taxon>
        <taxon>Sphingomonas</taxon>
    </lineage>
</organism>
<keyword evidence="2" id="KW-1185">Reference proteome</keyword>
<evidence type="ECO:0000313" key="1">
    <source>
        <dbReference type="EMBL" id="SOB78519.1"/>
    </source>
</evidence>